<dbReference type="EMBL" id="VDMQ01000009">
    <property type="protein sequence ID" value="TNM53569.1"/>
    <property type="molecule type" value="Genomic_DNA"/>
</dbReference>
<dbReference type="InterPro" id="IPR018310">
    <property type="entry name" value="Put_endonuclease_Z1-dom"/>
</dbReference>
<organism evidence="3 4">
    <name type="scientific">Brevibacterium sediminis</name>
    <dbReference type="NCBI Taxonomy" id="1857024"/>
    <lineage>
        <taxon>Bacteria</taxon>
        <taxon>Bacillati</taxon>
        <taxon>Actinomycetota</taxon>
        <taxon>Actinomycetes</taxon>
        <taxon>Micrococcales</taxon>
        <taxon>Brevibacteriaceae</taxon>
        <taxon>Brevibacterium</taxon>
    </lineage>
</organism>
<comment type="caution">
    <text evidence="3">The sequence shown here is derived from an EMBL/GenBank/DDBJ whole genome shotgun (WGS) entry which is preliminary data.</text>
</comment>
<feature type="region of interest" description="Disordered" evidence="1">
    <location>
        <begin position="861"/>
        <end position="887"/>
    </location>
</feature>
<dbReference type="InterPro" id="IPR027417">
    <property type="entry name" value="P-loop_NTPase"/>
</dbReference>
<evidence type="ECO:0000313" key="4">
    <source>
        <dbReference type="Proteomes" id="UP000314223"/>
    </source>
</evidence>
<accession>A0A5C4WZS0</accession>
<evidence type="ECO:0000256" key="1">
    <source>
        <dbReference type="SAM" id="MobiDB-lite"/>
    </source>
</evidence>
<dbReference type="Proteomes" id="UP000314223">
    <property type="component" value="Unassembled WGS sequence"/>
</dbReference>
<evidence type="ECO:0000313" key="3">
    <source>
        <dbReference type="EMBL" id="TNM53569.1"/>
    </source>
</evidence>
<sequence>MMSSNIETVRRMVDDARRARKLSFDDAVSDVRTLISSFKPEALPDLDAYVREHQDAAQKATKLSEKTTSHAGYEDARAIGWYVPHVHPGGVWDGLRDRMRSSGLSGAVDSIDEAADAVMSHLAQPMVKNDKRRGLVIGNVQSGKTANYAAVAAKALDEGYKFVIVMSGIHSNLRQQTQQRLERDLGTQIDKEDWHRLTSLDGDIGRADIKNASGIVSKSERILAVVKKNSRRLKNLVDFIQAVDSATLANTPILIIDDESDQATPDSSASKEAEPTAINQRMKEVWQLVGNGTYVGYTATPFANVFMDPNDDTDLYPADFVSVLPTPRAYFGAEKLFGLSQDSSARVSDLIRHIDDNEIEYLVPASGKNASPFEPRVTSSLEVAVKWFVVAAAVRRLRGQSAEHSTMLVHTTHRVDPHFAMRDEIQSFLQPLRKAALDGDVDSFYEVFHDEMNRAAELYTGNSPAPAWPEVSTEIRSVLRTLDVAVDNGSADDEDRLDYTGDKPKTVIVIGGGTLSRGLTLEGLFVSFFCRTSNAYDTLLQMGRWFGYRQGYEDLQRVWVSSRLDSDYRFLATIEADLRSEIDKMTAAHRTPRQIGLRIRQHPGRLEITSKNKMKHVVNVQVDFESFQLQTTRFNFRELEQSNEPVRDFLKSLSAHRFAGSTGNSVLYKDVSASRVTEFLRNFNVHQSYADLLRGAIDWSEHKLPDTAWNVVLSNGSGQEKFSVGDVTVNTVKRGPLRIGKSTRADAEIDIRALMSAGDLIADLNIEGVSFGAKPEKMKNDVQKDLRKSPDGASGRGLLVLYPISRSSTDSSETRQPMIDALSAINPELVSEEPLFGVGLVAPSDAMNILKDKGDYVAVQPNYTDDEEVLEEPPTDDEKDFGGDDVQ</sequence>
<protein>
    <recommendedName>
        <fullName evidence="2">Putative endonuclease Z1 domain-containing protein</fullName>
    </recommendedName>
</protein>
<reference evidence="3 4" key="1">
    <citation type="submission" date="2019-06" db="EMBL/GenBank/DDBJ databases">
        <authorList>
            <person name="Mardanova A.M."/>
            <person name="Pudova D.S."/>
            <person name="Shagimardanova E.I."/>
            <person name="Gogoleva N.E."/>
            <person name="Lutfullin M.T."/>
            <person name="Hadieva G.F."/>
            <person name="Sharipova M.R."/>
        </authorList>
    </citation>
    <scope>NUCLEOTIDE SEQUENCE [LARGE SCALE GENOMIC DNA]</scope>
    <source>
        <strain evidence="3 4">MG-1</strain>
    </source>
</reference>
<feature type="compositionally biased region" description="Acidic residues" evidence="1">
    <location>
        <begin position="864"/>
        <end position="879"/>
    </location>
</feature>
<dbReference type="AlphaFoldDB" id="A0A5C4WZS0"/>
<evidence type="ECO:0000259" key="2">
    <source>
        <dbReference type="Pfam" id="PF10593"/>
    </source>
</evidence>
<dbReference type="SUPFAM" id="SSF52540">
    <property type="entry name" value="P-loop containing nucleoside triphosphate hydrolases"/>
    <property type="match status" value="1"/>
</dbReference>
<name>A0A5C4WZS0_9MICO</name>
<proteinExistence type="predicted"/>
<feature type="domain" description="Putative endonuclease Z1" evidence="2">
    <location>
        <begin position="380"/>
        <end position="604"/>
    </location>
</feature>
<dbReference type="Pfam" id="PF10593">
    <property type="entry name" value="Z1"/>
    <property type="match status" value="1"/>
</dbReference>
<gene>
    <name evidence="3" type="ORF">FHQ09_14365</name>
</gene>